<evidence type="ECO:0000256" key="1">
    <source>
        <dbReference type="SAM" id="MobiDB-lite"/>
    </source>
</evidence>
<evidence type="ECO:0000313" key="2">
    <source>
        <dbReference type="EMBL" id="JAE17789.1"/>
    </source>
</evidence>
<dbReference type="AlphaFoldDB" id="A0A0A9G2U2"/>
<reference evidence="2" key="1">
    <citation type="submission" date="2014-09" db="EMBL/GenBank/DDBJ databases">
        <authorList>
            <person name="Magalhaes I.L.F."/>
            <person name="Oliveira U."/>
            <person name="Santos F.R."/>
            <person name="Vidigal T.H.D.A."/>
            <person name="Brescovit A.D."/>
            <person name="Santos A.J."/>
        </authorList>
    </citation>
    <scope>NUCLEOTIDE SEQUENCE</scope>
    <source>
        <tissue evidence="2">Shoot tissue taken approximately 20 cm above the soil surface</tissue>
    </source>
</reference>
<feature type="compositionally biased region" description="Low complexity" evidence="1">
    <location>
        <begin position="7"/>
        <end position="30"/>
    </location>
</feature>
<dbReference type="EMBL" id="GBRH01180107">
    <property type="protein sequence ID" value="JAE17789.1"/>
    <property type="molecule type" value="Transcribed_RNA"/>
</dbReference>
<name>A0A0A9G2U2_ARUDO</name>
<proteinExistence type="predicted"/>
<reference evidence="2" key="2">
    <citation type="journal article" date="2015" name="Data Brief">
        <title>Shoot transcriptome of the giant reed, Arundo donax.</title>
        <authorList>
            <person name="Barrero R.A."/>
            <person name="Guerrero F.D."/>
            <person name="Moolhuijzen P."/>
            <person name="Goolsby J.A."/>
            <person name="Tidwell J."/>
            <person name="Bellgard S.E."/>
            <person name="Bellgard M.I."/>
        </authorList>
    </citation>
    <scope>NUCLEOTIDE SEQUENCE</scope>
    <source>
        <tissue evidence="2">Shoot tissue taken approximately 20 cm above the soil surface</tissue>
    </source>
</reference>
<feature type="region of interest" description="Disordered" evidence="1">
    <location>
        <begin position="1"/>
        <end position="30"/>
    </location>
</feature>
<sequence length="51" mass="5294">MSRSGYGNSPAVLVSSSSANSDSSMSSGLSSLPCTFCARFRQACTMSLRPL</sequence>
<protein>
    <submittedName>
        <fullName evidence="2">Uncharacterized protein</fullName>
    </submittedName>
</protein>
<accession>A0A0A9G2U2</accession>
<organism evidence="2">
    <name type="scientific">Arundo donax</name>
    <name type="common">Giant reed</name>
    <name type="synonym">Donax arundinaceus</name>
    <dbReference type="NCBI Taxonomy" id="35708"/>
    <lineage>
        <taxon>Eukaryota</taxon>
        <taxon>Viridiplantae</taxon>
        <taxon>Streptophyta</taxon>
        <taxon>Embryophyta</taxon>
        <taxon>Tracheophyta</taxon>
        <taxon>Spermatophyta</taxon>
        <taxon>Magnoliopsida</taxon>
        <taxon>Liliopsida</taxon>
        <taxon>Poales</taxon>
        <taxon>Poaceae</taxon>
        <taxon>PACMAD clade</taxon>
        <taxon>Arundinoideae</taxon>
        <taxon>Arundineae</taxon>
        <taxon>Arundo</taxon>
    </lineage>
</organism>